<accession>A0A4Y2CHP6</accession>
<proteinExistence type="predicted"/>
<name>A0A4Y2CHP6_ARAVE</name>
<dbReference type="OrthoDB" id="10260307at2759"/>
<evidence type="ECO:0000313" key="2">
    <source>
        <dbReference type="EMBL" id="GBM03942.1"/>
    </source>
</evidence>
<feature type="domain" description="EF-hand" evidence="1">
    <location>
        <begin position="31"/>
        <end position="66"/>
    </location>
</feature>
<dbReference type="GO" id="GO:0005509">
    <property type="term" value="F:calcium ion binding"/>
    <property type="evidence" value="ECO:0007669"/>
    <property type="project" value="InterPro"/>
</dbReference>
<dbReference type="InterPro" id="IPR011992">
    <property type="entry name" value="EF-hand-dom_pair"/>
</dbReference>
<dbReference type="InterPro" id="IPR002048">
    <property type="entry name" value="EF_hand_dom"/>
</dbReference>
<dbReference type="Proteomes" id="UP000499080">
    <property type="component" value="Unassembled WGS sequence"/>
</dbReference>
<keyword evidence="3" id="KW-1185">Reference proteome</keyword>
<sequence length="99" mass="11426">VEDPDAKGFVRLEVLLPALKEILLKDKWRPAPKEQLLQAFEFFDFKHTGRLSPTYMRRLLTGHAYGFHSRSNAEKPKEVAINDKENRLAMTYGNGFCCN</sequence>
<evidence type="ECO:0000313" key="3">
    <source>
        <dbReference type="Proteomes" id="UP000499080"/>
    </source>
</evidence>
<organism evidence="2 3">
    <name type="scientific">Araneus ventricosus</name>
    <name type="common">Orbweaver spider</name>
    <name type="synonym">Epeira ventricosa</name>
    <dbReference type="NCBI Taxonomy" id="182803"/>
    <lineage>
        <taxon>Eukaryota</taxon>
        <taxon>Metazoa</taxon>
        <taxon>Ecdysozoa</taxon>
        <taxon>Arthropoda</taxon>
        <taxon>Chelicerata</taxon>
        <taxon>Arachnida</taxon>
        <taxon>Araneae</taxon>
        <taxon>Araneomorphae</taxon>
        <taxon>Entelegynae</taxon>
        <taxon>Araneoidea</taxon>
        <taxon>Araneidae</taxon>
        <taxon>Araneus</taxon>
    </lineage>
</organism>
<dbReference type="AlphaFoldDB" id="A0A4Y2CHP6"/>
<dbReference type="PANTHER" id="PTHR46763:SF1">
    <property type="entry name" value="DYNEIN REGULATORY COMPLEX PROTEIN 8"/>
    <property type="match status" value="1"/>
</dbReference>
<comment type="caution">
    <text evidence="2">The sequence shown here is derived from an EMBL/GenBank/DDBJ whole genome shotgun (WGS) entry which is preliminary data.</text>
</comment>
<protein>
    <recommendedName>
        <fullName evidence="1">EF-hand domain-containing protein</fullName>
    </recommendedName>
</protein>
<evidence type="ECO:0000259" key="1">
    <source>
        <dbReference type="PROSITE" id="PS50222"/>
    </source>
</evidence>
<dbReference type="SUPFAM" id="SSF47473">
    <property type="entry name" value="EF-hand"/>
    <property type="match status" value="1"/>
</dbReference>
<dbReference type="EMBL" id="BGPR01086575">
    <property type="protein sequence ID" value="GBM03942.1"/>
    <property type="molecule type" value="Genomic_DNA"/>
</dbReference>
<dbReference type="PANTHER" id="PTHR46763">
    <property type="entry name" value="DYNEIN REGULATORY COMPLEX PROTEIN 8"/>
    <property type="match status" value="1"/>
</dbReference>
<reference evidence="2 3" key="1">
    <citation type="journal article" date="2019" name="Sci. Rep.">
        <title>Orb-weaving spider Araneus ventricosus genome elucidates the spidroin gene catalogue.</title>
        <authorList>
            <person name="Kono N."/>
            <person name="Nakamura H."/>
            <person name="Ohtoshi R."/>
            <person name="Moran D.A.P."/>
            <person name="Shinohara A."/>
            <person name="Yoshida Y."/>
            <person name="Fujiwara M."/>
            <person name="Mori M."/>
            <person name="Tomita M."/>
            <person name="Arakawa K."/>
        </authorList>
    </citation>
    <scope>NUCLEOTIDE SEQUENCE [LARGE SCALE GENOMIC DNA]</scope>
</reference>
<gene>
    <name evidence="2" type="ORF">AVEN_258901_1</name>
</gene>
<feature type="non-terminal residue" evidence="2">
    <location>
        <position position="1"/>
    </location>
</feature>
<dbReference type="PROSITE" id="PS50222">
    <property type="entry name" value="EF_HAND_2"/>
    <property type="match status" value="1"/>
</dbReference>